<dbReference type="HOGENOM" id="CLU_013253_6_2_1"/>
<evidence type="ECO:0000256" key="6">
    <source>
        <dbReference type="ARBA" id="ARBA00023157"/>
    </source>
</evidence>
<dbReference type="SUPFAM" id="SSF50630">
    <property type="entry name" value="Acid proteases"/>
    <property type="match status" value="1"/>
</dbReference>
<dbReference type="GeneTree" id="ENSGT00940000155036"/>
<feature type="domain" description="Peptidase A1" evidence="7">
    <location>
        <begin position="1"/>
        <end position="115"/>
    </location>
</feature>
<reference evidence="8" key="2">
    <citation type="submission" date="2025-08" db="UniProtKB">
        <authorList>
            <consortium name="Ensembl"/>
        </authorList>
    </citation>
    <scope>IDENTIFICATION</scope>
</reference>
<comment type="similarity">
    <text evidence="1">Belongs to the peptidase A1 family.</text>
</comment>
<proteinExistence type="inferred from homology"/>
<dbReference type="AlphaFoldDB" id="H2RF37"/>
<evidence type="ECO:0000256" key="3">
    <source>
        <dbReference type="ARBA" id="ARBA00022750"/>
    </source>
</evidence>
<dbReference type="GO" id="GO:0006508">
    <property type="term" value="P:proteolysis"/>
    <property type="evidence" value="ECO:0007669"/>
    <property type="project" value="UniProtKB-KW"/>
</dbReference>
<dbReference type="GO" id="GO:0004190">
    <property type="term" value="F:aspartic-type endopeptidase activity"/>
    <property type="evidence" value="ECO:0007669"/>
    <property type="project" value="UniProtKB-KW"/>
</dbReference>
<keyword evidence="6" id="KW-1015">Disulfide bond</keyword>
<dbReference type="EMBL" id="AACZ04057297">
    <property type="status" value="NOT_ANNOTATED_CDS"/>
    <property type="molecule type" value="Genomic_DNA"/>
</dbReference>
<evidence type="ECO:0000256" key="5">
    <source>
        <dbReference type="ARBA" id="ARBA00022801"/>
    </source>
</evidence>
<evidence type="ECO:0000256" key="4">
    <source>
        <dbReference type="ARBA" id="ARBA00022757"/>
    </source>
</evidence>
<evidence type="ECO:0000256" key="1">
    <source>
        <dbReference type="ARBA" id="ARBA00007447"/>
    </source>
</evidence>
<dbReference type="PANTHER" id="PTHR47966:SF22">
    <property type="entry name" value="PEPSIN A-3-RELATED"/>
    <property type="match status" value="1"/>
</dbReference>
<keyword evidence="5" id="KW-0378">Hydrolase</keyword>
<dbReference type="InterPro" id="IPR033121">
    <property type="entry name" value="PEPTIDASE_A1"/>
</dbReference>
<keyword evidence="3" id="KW-0064">Aspartyl protease</keyword>
<organism evidence="8 9">
    <name type="scientific">Pan troglodytes</name>
    <name type="common">Chimpanzee</name>
    <dbReference type="NCBI Taxonomy" id="9598"/>
    <lineage>
        <taxon>Eukaryota</taxon>
        <taxon>Metazoa</taxon>
        <taxon>Chordata</taxon>
        <taxon>Craniata</taxon>
        <taxon>Vertebrata</taxon>
        <taxon>Euteleostomi</taxon>
        <taxon>Mammalia</taxon>
        <taxon>Eutheria</taxon>
        <taxon>Euarchontoglires</taxon>
        <taxon>Primates</taxon>
        <taxon>Haplorrhini</taxon>
        <taxon>Catarrhini</taxon>
        <taxon>Hominidae</taxon>
        <taxon>Pan</taxon>
    </lineage>
</organism>
<dbReference type="PANTHER" id="PTHR47966">
    <property type="entry name" value="BETA-SITE APP-CLEAVING ENZYME, ISOFORM A-RELATED"/>
    <property type="match status" value="1"/>
</dbReference>
<dbReference type="InParanoid" id="H2RF37"/>
<dbReference type="Proteomes" id="UP000002277">
    <property type="component" value="Chromosome 11"/>
</dbReference>
<dbReference type="InterPro" id="IPR021109">
    <property type="entry name" value="Peptidase_aspartic_dom_sf"/>
</dbReference>
<sequence length="118" mass="13325">RNRNETKKKNTEHKNPLSKQFLQLLTLIQMKKCPGQKLTSDTIQQPARTFVFTMNGDPQYPVPTSDLILHEGSCISGFQGMNVPTESGELWILGDVFIRQYFTVFDRANNKVGLAPVA</sequence>
<evidence type="ECO:0000256" key="2">
    <source>
        <dbReference type="ARBA" id="ARBA00022670"/>
    </source>
</evidence>
<evidence type="ECO:0000313" key="8">
    <source>
        <dbReference type="Ensembl" id="ENSPTRP00000060130.2"/>
    </source>
</evidence>
<name>H2RF37_PANTR</name>
<accession>H2RF37</accession>
<dbReference type="Ensembl" id="ENSPTRT00000072577.2">
    <property type="protein sequence ID" value="ENSPTRP00000060130.2"/>
    <property type="gene ID" value="ENSPTRG00000039058.2"/>
</dbReference>
<reference evidence="8" key="3">
    <citation type="submission" date="2025-09" db="UniProtKB">
        <authorList>
            <consortium name="Ensembl"/>
        </authorList>
    </citation>
    <scope>IDENTIFICATION</scope>
</reference>
<keyword evidence="4" id="KW-0222">Digestion</keyword>
<dbReference type="Bgee" id="ENSPTRG00000039058">
    <property type="expression patterns" value="Expressed in pituitary gland and 11 other cell types or tissues"/>
</dbReference>
<dbReference type="PROSITE" id="PS51767">
    <property type="entry name" value="PEPTIDASE_A1"/>
    <property type="match status" value="1"/>
</dbReference>
<evidence type="ECO:0000259" key="7">
    <source>
        <dbReference type="PROSITE" id="PS51767"/>
    </source>
</evidence>
<dbReference type="InterPro" id="IPR001461">
    <property type="entry name" value="Aspartic_peptidase_A1"/>
</dbReference>
<dbReference type="Gene3D" id="2.40.70.10">
    <property type="entry name" value="Acid Proteases"/>
    <property type="match status" value="1"/>
</dbReference>
<keyword evidence="9" id="KW-1185">Reference proteome</keyword>
<dbReference type="Pfam" id="PF00026">
    <property type="entry name" value="Asp"/>
    <property type="match status" value="1"/>
</dbReference>
<protein>
    <recommendedName>
        <fullName evidence="7">Peptidase A1 domain-containing protein</fullName>
    </recommendedName>
</protein>
<evidence type="ECO:0000313" key="9">
    <source>
        <dbReference type="Proteomes" id="UP000002277"/>
    </source>
</evidence>
<reference evidence="8 9" key="1">
    <citation type="journal article" date="2005" name="Nature">
        <title>Initial sequence of the chimpanzee genome and comparison with the human genome.</title>
        <authorList>
            <consortium name="Chimpanzee sequencing and analysis consortium"/>
        </authorList>
    </citation>
    <scope>NUCLEOTIDE SEQUENCE [LARGE SCALE GENOMIC DNA]</scope>
</reference>
<dbReference type="GO" id="GO:0007586">
    <property type="term" value="P:digestion"/>
    <property type="evidence" value="ECO:0007669"/>
    <property type="project" value="UniProtKB-KW"/>
</dbReference>
<keyword evidence="2" id="KW-0645">Protease</keyword>